<dbReference type="InterPro" id="IPR029063">
    <property type="entry name" value="SAM-dependent_MTases_sf"/>
</dbReference>
<keyword evidence="2" id="KW-0808">Transferase</keyword>
<dbReference type="GO" id="GO:0008168">
    <property type="term" value="F:methyltransferase activity"/>
    <property type="evidence" value="ECO:0007669"/>
    <property type="project" value="UniProtKB-KW"/>
</dbReference>
<gene>
    <name evidence="2" type="ORF">ACFSC7_18840</name>
</gene>
<feature type="domain" description="Methyltransferase type 11" evidence="1">
    <location>
        <begin position="84"/>
        <end position="129"/>
    </location>
</feature>
<evidence type="ECO:0000313" key="3">
    <source>
        <dbReference type="Proteomes" id="UP001597327"/>
    </source>
</evidence>
<dbReference type="CDD" id="cd02440">
    <property type="entry name" value="AdoMet_MTases"/>
    <property type="match status" value="1"/>
</dbReference>
<dbReference type="EC" id="2.1.1.-" evidence="2"/>
<dbReference type="Gene3D" id="3.40.50.150">
    <property type="entry name" value="Vaccinia Virus protein VP39"/>
    <property type="match status" value="1"/>
</dbReference>
<proteinExistence type="predicted"/>
<dbReference type="RefSeq" id="WP_149893247.1">
    <property type="nucleotide sequence ID" value="NZ_JBHUFA010000016.1"/>
</dbReference>
<organism evidence="2 3">
    <name type="scientific">Roseibium aestuarii</name>
    <dbReference type="NCBI Taxonomy" id="2600299"/>
    <lineage>
        <taxon>Bacteria</taxon>
        <taxon>Pseudomonadati</taxon>
        <taxon>Pseudomonadota</taxon>
        <taxon>Alphaproteobacteria</taxon>
        <taxon>Hyphomicrobiales</taxon>
        <taxon>Stappiaceae</taxon>
        <taxon>Roseibium</taxon>
    </lineage>
</organism>
<evidence type="ECO:0000259" key="1">
    <source>
        <dbReference type="Pfam" id="PF08241"/>
    </source>
</evidence>
<evidence type="ECO:0000313" key="2">
    <source>
        <dbReference type="EMBL" id="MFD1697581.1"/>
    </source>
</evidence>
<reference evidence="3" key="1">
    <citation type="journal article" date="2019" name="Int. J. Syst. Evol. Microbiol.">
        <title>The Global Catalogue of Microorganisms (GCM) 10K type strain sequencing project: providing services to taxonomists for standard genome sequencing and annotation.</title>
        <authorList>
            <consortium name="The Broad Institute Genomics Platform"/>
            <consortium name="The Broad Institute Genome Sequencing Center for Infectious Disease"/>
            <person name="Wu L."/>
            <person name="Ma J."/>
        </authorList>
    </citation>
    <scope>NUCLEOTIDE SEQUENCE [LARGE SCALE GENOMIC DNA]</scope>
    <source>
        <strain evidence="3">JCM 3369</strain>
    </source>
</reference>
<name>A0ABW4K3J7_9HYPH</name>
<keyword evidence="2" id="KW-0489">Methyltransferase</keyword>
<dbReference type="InterPro" id="IPR013216">
    <property type="entry name" value="Methyltransf_11"/>
</dbReference>
<sequence length="257" mass="28630">MYLDVADLRTFYDLPLGRLLRVLIGGQIRTLWPSLERQSLLGLGYAGPFMRPYLGSAERCIAAMPARQGAVGWPREADNAATLVDETSLPFSDAFFDRIMLVHALDHSANPADLLTEAWRVLAPGGRLIAVVPNRRGLWSQSELSPFGYGRPYSRSQLKNLLRSCLFEVTGDREALFLPPTRAPFILRSARSWEGVGRRLWPAFSGLLIVEAEKRLYRGVPAETSNNPLRVLRPVFVPEGTPVGMKPVRRSLSDKSS</sequence>
<keyword evidence="3" id="KW-1185">Reference proteome</keyword>
<dbReference type="SUPFAM" id="SSF53335">
    <property type="entry name" value="S-adenosyl-L-methionine-dependent methyltransferases"/>
    <property type="match status" value="1"/>
</dbReference>
<accession>A0ABW4K3J7</accession>
<dbReference type="Proteomes" id="UP001597327">
    <property type="component" value="Unassembled WGS sequence"/>
</dbReference>
<dbReference type="GO" id="GO:0032259">
    <property type="term" value="P:methylation"/>
    <property type="evidence" value="ECO:0007669"/>
    <property type="project" value="UniProtKB-KW"/>
</dbReference>
<comment type="caution">
    <text evidence="2">The sequence shown here is derived from an EMBL/GenBank/DDBJ whole genome shotgun (WGS) entry which is preliminary data.</text>
</comment>
<dbReference type="EMBL" id="JBHUFA010000016">
    <property type="protein sequence ID" value="MFD1697581.1"/>
    <property type="molecule type" value="Genomic_DNA"/>
</dbReference>
<dbReference type="Pfam" id="PF08241">
    <property type="entry name" value="Methyltransf_11"/>
    <property type="match status" value="1"/>
</dbReference>
<protein>
    <submittedName>
        <fullName evidence="2">Class I SAM-dependent methyltransferase</fullName>
        <ecNumber evidence="2">2.1.1.-</ecNumber>
    </submittedName>
</protein>